<dbReference type="WBParaSite" id="TREG1_100080.1">
    <property type="protein sequence ID" value="TREG1_100080.1"/>
    <property type="gene ID" value="TREG1_100080"/>
</dbReference>
<evidence type="ECO:0000313" key="1">
    <source>
        <dbReference type="Proteomes" id="UP000050795"/>
    </source>
</evidence>
<name>A0AA85IPI1_TRIRE</name>
<dbReference type="Proteomes" id="UP000050795">
    <property type="component" value="Unassembled WGS sequence"/>
</dbReference>
<keyword evidence="1" id="KW-1185">Reference proteome</keyword>
<organism evidence="1 2">
    <name type="scientific">Trichobilharzia regenti</name>
    <name type="common">Nasal bird schistosome</name>
    <dbReference type="NCBI Taxonomy" id="157069"/>
    <lineage>
        <taxon>Eukaryota</taxon>
        <taxon>Metazoa</taxon>
        <taxon>Spiralia</taxon>
        <taxon>Lophotrochozoa</taxon>
        <taxon>Platyhelminthes</taxon>
        <taxon>Trematoda</taxon>
        <taxon>Digenea</taxon>
        <taxon>Strigeidida</taxon>
        <taxon>Schistosomatoidea</taxon>
        <taxon>Schistosomatidae</taxon>
        <taxon>Trichobilharzia</taxon>
    </lineage>
</organism>
<dbReference type="AlphaFoldDB" id="A0AA85IPI1"/>
<reference evidence="1" key="1">
    <citation type="submission" date="2022-06" db="EMBL/GenBank/DDBJ databases">
        <authorList>
            <person name="Berger JAMES D."/>
            <person name="Berger JAMES D."/>
        </authorList>
    </citation>
    <scope>NUCLEOTIDE SEQUENCE [LARGE SCALE GENOMIC DNA]</scope>
</reference>
<sequence length="83" mass="9342">MNYFFGFETFHYQCFIWFSAVNELAMCGSLGNHALFPCIRTVCGKKVTELTCTAQHMLFISVILSISACSAKYICIVNELSAR</sequence>
<accession>A0AA85IPI1</accession>
<reference evidence="2" key="2">
    <citation type="submission" date="2023-11" db="UniProtKB">
        <authorList>
            <consortium name="WormBaseParasite"/>
        </authorList>
    </citation>
    <scope>IDENTIFICATION</scope>
</reference>
<proteinExistence type="predicted"/>
<protein>
    <submittedName>
        <fullName evidence="2">Uncharacterized protein</fullName>
    </submittedName>
</protein>
<evidence type="ECO:0000313" key="2">
    <source>
        <dbReference type="WBParaSite" id="TREG1_100080.1"/>
    </source>
</evidence>